<dbReference type="Proteomes" id="UP000799324">
    <property type="component" value="Unassembled WGS sequence"/>
</dbReference>
<comment type="similarity">
    <text evidence="1">Belongs to the isochorismatase family.</text>
</comment>
<organism evidence="4 5">
    <name type="scientific">Lophiostoma macrostomum CBS 122681</name>
    <dbReference type="NCBI Taxonomy" id="1314788"/>
    <lineage>
        <taxon>Eukaryota</taxon>
        <taxon>Fungi</taxon>
        <taxon>Dikarya</taxon>
        <taxon>Ascomycota</taxon>
        <taxon>Pezizomycotina</taxon>
        <taxon>Dothideomycetes</taxon>
        <taxon>Pleosporomycetidae</taxon>
        <taxon>Pleosporales</taxon>
        <taxon>Lophiostomataceae</taxon>
        <taxon>Lophiostoma</taxon>
    </lineage>
</organism>
<name>A0A6A6TCL4_9PLEO</name>
<dbReference type="PANTHER" id="PTHR43540">
    <property type="entry name" value="PEROXYUREIDOACRYLATE/UREIDOACRYLATE AMIDOHYDROLASE-RELATED"/>
    <property type="match status" value="1"/>
</dbReference>
<evidence type="ECO:0000313" key="4">
    <source>
        <dbReference type="EMBL" id="KAF2657749.1"/>
    </source>
</evidence>
<dbReference type="GO" id="GO:0016787">
    <property type="term" value="F:hydrolase activity"/>
    <property type="evidence" value="ECO:0007669"/>
    <property type="project" value="UniProtKB-KW"/>
</dbReference>
<accession>A0A6A6TCL4</accession>
<evidence type="ECO:0000256" key="1">
    <source>
        <dbReference type="ARBA" id="ARBA00006336"/>
    </source>
</evidence>
<feature type="domain" description="Isochorismatase-like" evidence="3">
    <location>
        <begin position="3"/>
        <end position="178"/>
    </location>
</feature>
<keyword evidence="5" id="KW-1185">Reference proteome</keyword>
<dbReference type="Pfam" id="PF00857">
    <property type="entry name" value="Isochorismatase"/>
    <property type="match status" value="1"/>
</dbReference>
<evidence type="ECO:0000259" key="3">
    <source>
        <dbReference type="Pfam" id="PF00857"/>
    </source>
</evidence>
<keyword evidence="2 4" id="KW-0378">Hydrolase</keyword>
<gene>
    <name evidence="4" type="ORF">K491DRAFT_703280</name>
</gene>
<dbReference type="Gene3D" id="3.40.50.850">
    <property type="entry name" value="Isochorismatase-like"/>
    <property type="match status" value="1"/>
</dbReference>
<dbReference type="InterPro" id="IPR000868">
    <property type="entry name" value="Isochorismatase-like_dom"/>
</dbReference>
<dbReference type="EMBL" id="MU004322">
    <property type="protein sequence ID" value="KAF2657749.1"/>
    <property type="molecule type" value="Genomic_DNA"/>
</dbReference>
<evidence type="ECO:0000313" key="5">
    <source>
        <dbReference type="Proteomes" id="UP000799324"/>
    </source>
</evidence>
<dbReference type="CDD" id="cd00431">
    <property type="entry name" value="cysteine_hydrolases"/>
    <property type="match status" value="1"/>
</dbReference>
<sequence length="192" mass="21704">MKTALLIIDMQEFFRSMTESALPNILKLTDYFSIHDMPRIFTQHGHPPSDFKPPITNQVVRKWGKDGCLHKDSPGWELMTEIAALTPSCPLIHKNVYDAFMGLEGKGLEEMLREMAVERVVICGVMTDCCCDATARSAFNRGFETWMVGDAMGSVDQRQHEAALKAFDYGYGPVLRTKDVLRKLKRENSKDG</sequence>
<dbReference type="PANTHER" id="PTHR43540:SF6">
    <property type="entry name" value="ISOCHORISMATASE-LIKE DOMAIN-CONTAINING PROTEIN"/>
    <property type="match status" value="1"/>
</dbReference>
<dbReference type="InterPro" id="IPR050272">
    <property type="entry name" value="Isochorismatase-like_hydrls"/>
</dbReference>
<protein>
    <submittedName>
        <fullName evidence="4">Isochorismatase hydrolase</fullName>
    </submittedName>
</protein>
<dbReference type="OrthoDB" id="167809at2759"/>
<proteinExistence type="inferred from homology"/>
<dbReference type="SUPFAM" id="SSF52499">
    <property type="entry name" value="Isochorismatase-like hydrolases"/>
    <property type="match status" value="1"/>
</dbReference>
<reference evidence="4" key="1">
    <citation type="journal article" date="2020" name="Stud. Mycol.">
        <title>101 Dothideomycetes genomes: a test case for predicting lifestyles and emergence of pathogens.</title>
        <authorList>
            <person name="Haridas S."/>
            <person name="Albert R."/>
            <person name="Binder M."/>
            <person name="Bloem J."/>
            <person name="Labutti K."/>
            <person name="Salamov A."/>
            <person name="Andreopoulos B."/>
            <person name="Baker S."/>
            <person name="Barry K."/>
            <person name="Bills G."/>
            <person name="Bluhm B."/>
            <person name="Cannon C."/>
            <person name="Castanera R."/>
            <person name="Culley D."/>
            <person name="Daum C."/>
            <person name="Ezra D."/>
            <person name="Gonzalez J."/>
            <person name="Henrissat B."/>
            <person name="Kuo A."/>
            <person name="Liang C."/>
            <person name="Lipzen A."/>
            <person name="Lutzoni F."/>
            <person name="Magnuson J."/>
            <person name="Mondo S."/>
            <person name="Nolan M."/>
            <person name="Ohm R."/>
            <person name="Pangilinan J."/>
            <person name="Park H.-J."/>
            <person name="Ramirez L."/>
            <person name="Alfaro M."/>
            <person name="Sun H."/>
            <person name="Tritt A."/>
            <person name="Yoshinaga Y."/>
            <person name="Zwiers L.-H."/>
            <person name="Turgeon B."/>
            <person name="Goodwin S."/>
            <person name="Spatafora J."/>
            <person name="Crous P."/>
            <person name="Grigoriev I."/>
        </authorList>
    </citation>
    <scope>NUCLEOTIDE SEQUENCE</scope>
    <source>
        <strain evidence="4">CBS 122681</strain>
    </source>
</reference>
<dbReference type="InterPro" id="IPR036380">
    <property type="entry name" value="Isochorismatase-like_sf"/>
</dbReference>
<evidence type="ECO:0000256" key="2">
    <source>
        <dbReference type="ARBA" id="ARBA00022801"/>
    </source>
</evidence>
<dbReference type="AlphaFoldDB" id="A0A6A6TCL4"/>